<dbReference type="AlphaFoldDB" id="A0A074YTA8"/>
<gene>
    <name evidence="1" type="ORF">T265_16348</name>
</gene>
<evidence type="ECO:0000313" key="1">
    <source>
        <dbReference type="EMBL" id="KER18031.1"/>
    </source>
</evidence>
<keyword evidence="2" id="KW-1185">Reference proteome</keyword>
<dbReference type="GeneID" id="20330513"/>
<protein>
    <submittedName>
        <fullName evidence="1">Uncharacterized protein</fullName>
    </submittedName>
</protein>
<feature type="non-terminal residue" evidence="1">
    <location>
        <position position="102"/>
    </location>
</feature>
<dbReference type="Proteomes" id="UP000054324">
    <property type="component" value="Unassembled WGS sequence"/>
</dbReference>
<reference evidence="1 2" key="1">
    <citation type="submission" date="2013-11" db="EMBL/GenBank/DDBJ databases">
        <title>Opisthorchis viverrini - life in the bile duct.</title>
        <authorList>
            <person name="Young N.D."/>
            <person name="Nagarajan N."/>
            <person name="Lin S.J."/>
            <person name="Korhonen P.K."/>
            <person name="Jex A.R."/>
            <person name="Hall R.S."/>
            <person name="Safavi-Hemami H."/>
            <person name="Kaewkong W."/>
            <person name="Bertrand D."/>
            <person name="Gao S."/>
            <person name="Seet Q."/>
            <person name="Wongkham S."/>
            <person name="Teh B.T."/>
            <person name="Wongkham C."/>
            <person name="Intapan P.M."/>
            <person name="Maleewong W."/>
            <person name="Yang X."/>
            <person name="Hu M."/>
            <person name="Wang Z."/>
            <person name="Hofmann A."/>
            <person name="Sternberg P.W."/>
            <person name="Tan P."/>
            <person name="Wang J."/>
            <person name="Gasser R.B."/>
        </authorList>
    </citation>
    <scope>NUCLEOTIDE SEQUENCE [LARGE SCALE GENOMIC DNA]</scope>
</reference>
<evidence type="ECO:0000313" key="2">
    <source>
        <dbReference type="Proteomes" id="UP000054324"/>
    </source>
</evidence>
<proteinExistence type="predicted"/>
<dbReference type="KEGG" id="ovi:T265_16348"/>
<organism evidence="1 2">
    <name type="scientific">Opisthorchis viverrini</name>
    <name type="common">Southeast Asian liver fluke</name>
    <dbReference type="NCBI Taxonomy" id="6198"/>
    <lineage>
        <taxon>Eukaryota</taxon>
        <taxon>Metazoa</taxon>
        <taxon>Spiralia</taxon>
        <taxon>Lophotrochozoa</taxon>
        <taxon>Platyhelminthes</taxon>
        <taxon>Trematoda</taxon>
        <taxon>Digenea</taxon>
        <taxon>Opisthorchiida</taxon>
        <taxon>Opisthorchiata</taxon>
        <taxon>Opisthorchiidae</taxon>
        <taxon>Opisthorchis</taxon>
    </lineage>
</organism>
<sequence length="102" mass="10329">MGVVTLRRVDGTMQTGRVEALYVDAGGTMVGVMVGGLDVTGVEGFPRIVIAPSSRPDAVVSGAVGEGDAVSPSSPDQRPVEIVGDKAAVRAELIDAWCSASS</sequence>
<dbReference type="RefSeq" id="XP_009178222.1">
    <property type="nucleotide sequence ID" value="XM_009179958.1"/>
</dbReference>
<name>A0A074YTA8_OPIVI</name>
<accession>A0A074YTA8</accession>
<dbReference type="CTD" id="20330513"/>
<dbReference type="EMBL" id="KL616373">
    <property type="protein sequence ID" value="KER18031.1"/>
    <property type="molecule type" value="Genomic_DNA"/>
</dbReference>